<dbReference type="PIRSF" id="PIRSF005604">
    <property type="entry name" value="XET"/>
    <property type="match status" value="1"/>
</dbReference>
<proteinExistence type="inferred from homology"/>
<dbReference type="InterPro" id="IPR044791">
    <property type="entry name" value="Beta-glucanase/XTH"/>
</dbReference>
<keyword evidence="2 5" id="KW-0378">Hydrolase</keyword>
<reference evidence="7" key="1">
    <citation type="submission" date="2024-02" db="EMBL/GenBank/DDBJ databases">
        <authorList>
            <consortium name="ELIXIR-Norway"/>
            <consortium name="Elixir Norway"/>
        </authorList>
    </citation>
    <scope>NUCLEOTIDE SEQUENCE</scope>
</reference>
<evidence type="ECO:0000259" key="6">
    <source>
        <dbReference type="PROSITE" id="PS51762"/>
    </source>
</evidence>
<evidence type="ECO:0000313" key="8">
    <source>
        <dbReference type="Proteomes" id="UP001497512"/>
    </source>
</evidence>
<dbReference type="Pfam" id="PF00722">
    <property type="entry name" value="Glyco_hydro_16"/>
    <property type="match status" value="1"/>
</dbReference>
<keyword evidence="4 5" id="KW-0326">Glycosidase</keyword>
<dbReference type="EMBL" id="OZ019906">
    <property type="protein sequence ID" value="CAK9203560.1"/>
    <property type="molecule type" value="Genomic_DNA"/>
</dbReference>
<dbReference type="PANTHER" id="PTHR31062">
    <property type="entry name" value="XYLOGLUCAN ENDOTRANSGLUCOSYLASE/HYDROLASE PROTEIN 8-RELATED"/>
    <property type="match status" value="1"/>
</dbReference>
<dbReference type="EC" id="2.4.1.207" evidence="5"/>
<evidence type="ECO:0000256" key="1">
    <source>
        <dbReference type="ARBA" id="ARBA00022679"/>
    </source>
</evidence>
<dbReference type="InterPro" id="IPR013320">
    <property type="entry name" value="ConA-like_dom_sf"/>
</dbReference>
<keyword evidence="5" id="KW-0964">Secreted</keyword>
<name>A0ABP0TVM0_9BRYO</name>
<comment type="similarity">
    <text evidence="5">Belongs to the glycosyl hydrolase 16 family.</text>
</comment>
<dbReference type="InterPro" id="IPR016455">
    <property type="entry name" value="XTH"/>
</dbReference>
<keyword evidence="5" id="KW-0052">Apoplast</keyword>
<gene>
    <name evidence="7" type="ORF">CSSPTR1EN2_LOCUS6947</name>
</gene>
<dbReference type="Proteomes" id="UP001497512">
    <property type="component" value="Chromosome 14"/>
</dbReference>
<evidence type="ECO:0000256" key="5">
    <source>
        <dbReference type="RuleBase" id="RU361120"/>
    </source>
</evidence>
<evidence type="ECO:0000256" key="2">
    <source>
        <dbReference type="ARBA" id="ARBA00022801"/>
    </source>
</evidence>
<evidence type="ECO:0000313" key="7">
    <source>
        <dbReference type="EMBL" id="CAK9203560.1"/>
    </source>
</evidence>
<sequence>MVYTYVRAVFFTCLLTTCWPVMVLLASMAHFAARAAVPVSFTQNYLSSTDANHTRVLSAELVELVLDQDSAAAFGSKTTYLFGRIGMGIKLVPGYSAGTVTAYYLSSAGLTHDEMDFEFLGNVTGEPYTLQTNVYAKGVGGREQRINLWFDPSLDFHYYSVLWNSNIIVFSVDNVPIRVFKNNQNLGVPYLNSQAMAVYTSLWDGSQWATEGGRVKIDWQYAPFIATYEGFYVDGCAVQNNNNLAGCAVASRNKWAQAPALTWHQTNQLKWVRHRYLVYNYCTDKMRYPTPPPECGTSVL</sequence>
<comment type="subcellular location">
    <subcellularLocation>
        <location evidence="5">Secreted</location>
        <location evidence="5">Cell wall</location>
    </subcellularLocation>
    <subcellularLocation>
        <location evidence="5">Secreted</location>
        <location evidence="5">Extracellular space</location>
        <location evidence="5">Apoplast</location>
    </subcellularLocation>
</comment>
<evidence type="ECO:0000256" key="4">
    <source>
        <dbReference type="ARBA" id="ARBA00023295"/>
    </source>
</evidence>
<organism evidence="7 8">
    <name type="scientific">Sphagnum troendelagicum</name>
    <dbReference type="NCBI Taxonomy" id="128251"/>
    <lineage>
        <taxon>Eukaryota</taxon>
        <taxon>Viridiplantae</taxon>
        <taxon>Streptophyta</taxon>
        <taxon>Embryophyta</taxon>
        <taxon>Bryophyta</taxon>
        <taxon>Sphagnophytina</taxon>
        <taxon>Sphagnopsida</taxon>
        <taxon>Sphagnales</taxon>
        <taxon>Sphagnaceae</taxon>
        <taxon>Sphagnum</taxon>
    </lineage>
</organism>
<accession>A0ABP0TVM0</accession>
<comment type="function">
    <text evidence="5">Catalyzes xyloglucan endohydrolysis (XEH) and/or endotransglycosylation (XET). Cleaves and religates xyloglucan polymers, an essential constituent of the primary cell wall, and thereby participates in cell wall construction of growing tissues.</text>
</comment>
<dbReference type="CDD" id="cd02176">
    <property type="entry name" value="GH16_XET"/>
    <property type="match status" value="1"/>
</dbReference>
<keyword evidence="5" id="KW-0961">Cell wall biogenesis/degradation</keyword>
<dbReference type="InterPro" id="IPR010713">
    <property type="entry name" value="XET_C"/>
</dbReference>
<protein>
    <recommendedName>
        <fullName evidence="5">Xyloglucan endotransglucosylase/hydrolase</fullName>
        <ecNumber evidence="5">2.4.1.207</ecNumber>
    </recommendedName>
</protein>
<comment type="PTM">
    <text evidence="5">Contains at least one intrachain disulfide bond essential for its enzymatic activity.</text>
</comment>
<dbReference type="PROSITE" id="PS51762">
    <property type="entry name" value="GH16_2"/>
    <property type="match status" value="1"/>
</dbReference>
<dbReference type="Gene3D" id="2.60.120.200">
    <property type="match status" value="1"/>
</dbReference>
<keyword evidence="5" id="KW-0134">Cell wall</keyword>
<keyword evidence="3" id="KW-1015">Disulfide bond</keyword>
<keyword evidence="1 5" id="KW-0808">Transferase</keyword>
<feature type="domain" description="GH16" evidence="6">
    <location>
        <begin position="32"/>
        <end position="228"/>
    </location>
</feature>
<evidence type="ECO:0000256" key="3">
    <source>
        <dbReference type="ARBA" id="ARBA00023157"/>
    </source>
</evidence>
<dbReference type="Pfam" id="PF06955">
    <property type="entry name" value="XET_C"/>
    <property type="match status" value="1"/>
</dbReference>
<dbReference type="SUPFAM" id="SSF49899">
    <property type="entry name" value="Concanavalin A-like lectins/glucanases"/>
    <property type="match status" value="1"/>
</dbReference>
<dbReference type="InterPro" id="IPR000757">
    <property type="entry name" value="Beta-glucanase-like"/>
</dbReference>
<keyword evidence="8" id="KW-1185">Reference proteome</keyword>